<evidence type="ECO:0008006" key="6">
    <source>
        <dbReference type="Google" id="ProtNLM"/>
    </source>
</evidence>
<reference evidence="4 5" key="1">
    <citation type="journal article" date="2014" name="Nature">
        <title>An environmental bacterial taxon with a large and distinct metabolic repertoire.</title>
        <authorList>
            <person name="Wilson M.C."/>
            <person name="Mori T."/>
            <person name="Ruckert C."/>
            <person name="Uria A.R."/>
            <person name="Helf M.J."/>
            <person name="Takada K."/>
            <person name="Gernert C."/>
            <person name="Steffens U.A."/>
            <person name="Heycke N."/>
            <person name="Schmitt S."/>
            <person name="Rinke C."/>
            <person name="Helfrich E.J."/>
            <person name="Brachmann A.O."/>
            <person name="Gurgui C."/>
            <person name="Wakimoto T."/>
            <person name="Kracht M."/>
            <person name="Crusemann M."/>
            <person name="Hentschel U."/>
            <person name="Abe I."/>
            <person name="Matsunaga S."/>
            <person name="Kalinowski J."/>
            <person name="Takeyama H."/>
            <person name="Piel J."/>
        </authorList>
    </citation>
    <scope>NUCLEOTIDE SEQUENCE [LARGE SCALE GENOMIC DNA]</scope>
    <source>
        <strain evidence="5">TSY1</strain>
    </source>
</reference>
<gene>
    <name evidence="4" type="ORF">ETSY1_44240</name>
</gene>
<name>W4L3T3_ENTF1</name>
<feature type="non-terminal residue" evidence="4">
    <location>
        <position position="1"/>
    </location>
</feature>
<dbReference type="HOGENOM" id="CLU_142825_5_2_7"/>
<dbReference type="InterPro" id="IPR008201">
    <property type="entry name" value="HepT-like"/>
</dbReference>
<evidence type="ECO:0000256" key="3">
    <source>
        <dbReference type="ARBA" id="ARBA00022801"/>
    </source>
</evidence>
<protein>
    <recommendedName>
        <fullName evidence="6">DUF86 domain-containing protein</fullName>
    </recommendedName>
</protein>
<evidence type="ECO:0000256" key="2">
    <source>
        <dbReference type="ARBA" id="ARBA00022722"/>
    </source>
</evidence>
<evidence type="ECO:0000313" key="5">
    <source>
        <dbReference type="Proteomes" id="UP000019141"/>
    </source>
</evidence>
<sequence>PIAGMRDKLIHEYFGVNLAVVWRTLQDDLPPLEIQLAQMIIDLETRDHEAEHHC</sequence>
<dbReference type="GO" id="GO:0004540">
    <property type="term" value="F:RNA nuclease activity"/>
    <property type="evidence" value="ECO:0007669"/>
    <property type="project" value="InterPro"/>
</dbReference>
<evidence type="ECO:0000313" key="4">
    <source>
        <dbReference type="EMBL" id="ETW92305.1"/>
    </source>
</evidence>
<dbReference type="Proteomes" id="UP000019141">
    <property type="component" value="Unassembled WGS sequence"/>
</dbReference>
<dbReference type="PATRIC" id="fig|1429438.4.peg.8204"/>
<keyword evidence="5" id="KW-1185">Reference proteome</keyword>
<dbReference type="GO" id="GO:0016787">
    <property type="term" value="F:hydrolase activity"/>
    <property type="evidence" value="ECO:0007669"/>
    <property type="project" value="UniProtKB-KW"/>
</dbReference>
<keyword evidence="1" id="KW-1277">Toxin-antitoxin system</keyword>
<comment type="caution">
    <text evidence="4">The sequence shown here is derived from an EMBL/GenBank/DDBJ whole genome shotgun (WGS) entry which is preliminary data.</text>
</comment>
<organism evidence="4 5">
    <name type="scientific">Entotheonella factor</name>
    <dbReference type="NCBI Taxonomy" id="1429438"/>
    <lineage>
        <taxon>Bacteria</taxon>
        <taxon>Pseudomonadati</taxon>
        <taxon>Nitrospinota/Tectimicrobiota group</taxon>
        <taxon>Candidatus Tectimicrobiota</taxon>
        <taxon>Candidatus Entotheonellia</taxon>
        <taxon>Candidatus Entotheonellales</taxon>
        <taxon>Candidatus Entotheonellaceae</taxon>
        <taxon>Candidatus Entotheonella</taxon>
    </lineage>
</organism>
<proteinExistence type="predicted"/>
<dbReference type="Pfam" id="PF01934">
    <property type="entry name" value="HepT-like"/>
    <property type="match status" value="1"/>
</dbReference>
<dbReference type="GO" id="GO:0110001">
    <property type="term" value="C:toxin-antitoxin complex"/>
    <property type="evidence" value="ECO:0007669"/>
    <property type="project" value="InterPro"/>
</dbReference>
<keyword evidence="3" id="KW-0378">Hydrolase</keyword>
<dbReference type="AlphaFoldDB" id="W4L3T3"/>
<accession>W4L3T3</accession>
<evidence type="ECO:0000256" key="1">
    <source>
        <dbReference type="ARBA" id="ARBA00022649"/>
    </source>
</evidence>
<keyword evidence="2" id="KW-0540">Nuclease</keyword>
<dbReference type="EMBL" id="AZHW01001542">
    <property type="protein sequence ID" value="ETW92305.1"/>
    <property type="molecule type" value="Genomic_DNA"/>
</dbReference>